<dbReference type="EMBL" id="ABGD02000024">
    <property type="protein sequence ID" value="EDS10167.1"/>
    <property type="molecule type" value="Genomic_DNA"/>
</dbReference>
<keyword evidence="2" id="KW-1185">Reference proteome</keyword>
<evidence type="ECO:0000313" key="1">
    <source>
        <dbReference type="EMBL" id="EDS10167.1"/>
    </source>
</evidence>
<accession>B0PDX8</accession>
<reference evidence="1" key="1">
    <citation type="submission" date="2007-11" db="EMBL/GenBank/DDBJ databases">
        <authorList>
            <person name="Fulton L."/>
            <person name="Clifton S."/>
            <person name="Fulton B."/>
            <person name="Xu J."/>
            <person name="Minx P."/>
            <person name="Pepin K.H."/>
            <person name="Johnson M."/>
            <person name="Thiruvilangam P."/>
            <person name="Bhonagiri V."/>
            <person name="Nash W.E."/>
            <person name="Mardis E.R."/>
            <person name="Wilson R.K."/>
        </authorList>
    </citation>
    <scope>NUCLEOTIDE SEQUENCE [LARGE SCALE GENOMIC DNA]</scope>
    <source>
        <strain evidence="1">DSM 17241</strain>
    </source>
</reference>
<dbReference type="HOGENOM" id="CLU_3163923_0_0_9"/>
<organism evidence="1 2">
    <name type="scientific">Anaerotruncus colihominis DSM 17241</name>
    <dbReference type="NCBI Taxonomy" id="445972"/>
    <lineage>
        <taxon>Bacteria</taxon>
        <taxon>Bacillati</taxon>
        <taxon>Bacillota</taxon>
        <taxon>Clostridia</taxon>
        <taxon>Eubacteriales</taxon>
        <taxon>Oscillospiraceae</taxon>
        <taxon>Anaerotruncus</taxon>
    </lineage>
</organism>
<comment type="caution">
    <text evidence="1">The sequence shown here is derived from an EMBL/GenBank/DDBJ whole genome shotgun (WGS) entry which is preliminary data.</text>
</comment>
<evidence type="ECO:0000313" key="2">
    <source>
        <dbReference type="Proteomes" id="UP000003803"/>
    </source>
</evidence>
<gene>
    <name evidence="1" type="ORF">ANACOL_02763</name>
</gene>
<sequence>MLDKQCGYPVKADFCKANCHPTKKFKAKQVQKTCLDSVQRLWIEVLI</sequence>
<dbReference type="AlphaFoldDB" id="B0PDX8"/>
<dbReference type="Proteomes" id="UP000003803">
    <property type="component" value="Unassembled WGS sequence"/>
</dbReference>
<proteinExistence type="predicted"/>
<reference evidence="1" key="2">
    <citation type="submission" date="2013-09" db="EMBL/GenBank/DDBJ databases">
        <title>Draft genome sequence of Anaerotruncus colihominis(DSM 17241).</title>
        <authorList>
            <person name="Sudarsanam P."/>
            <person name="Ley R."/>
            <person name="Guruge J."/>
            <person name="Turnbaugh P.J."/>
            <person name="Mahowald M."/>
            <person name="Liep D."/>
            <person name="Gordon J."/>
        </authorList>
    </citation>
    <scope>NUCLEOTIDE SEQUENCE</scope>
    <source>
        <strain evidence="1">DSM 17241</strain>
    </source>
</reference>
<protein>
    <submittedName>
        <fullName evidence="1">Uncharacterized protein</fullName>
    </submittedName>
</protein>
<name>B0PDX8_9FIRM</name>